<comment type="similarity">
    <text evidence="1 5">Belongs to the 5'-nucleotidase family.</text>
</comment>
<keyword evidence="5" id="KW-0378">Hydrolase</keyword>
<dbReference type="GO" id="GO:0000166">
    <property type="term" value="F:nucleotide binding"/>
    <property type="evidence" value="ECO:0007669"/>
    <property type="project" value="UniProtKB-KW"/>
</dbReference>
<dbReference type="InterPro" id="IPR036907">
    <property type="entry name" value="5'-Nucleotdase_C_sf"/>
</dbReference>
<keyword evidence="9" id="KW-1185">Reference proteome</keyword>
<dbReference type="Pfam" id="PF00149">
    <property type="entry name" value="Metallophos"/>
    <property type="match status" value="1"/>
</dbReference>
<dbReference type="PROSITE" id="PS00786">
    <property type="entry name" value="5_NUCLEOTIDASE_2"/>
    <property type="match status" value="1"/>
</dbReference>
<dbReference type="InterPro" id="IPR008334">
    <property type="entry name" value="5'-Nucleotdase_C"/>
</dbReference>
<accession>A0A3A1Y1K5</accession>
<evidence type="ECO:0000256" key="4">
    <source>
        <dbReference type="ARBA" id="ARBA00022741"/>
    </source>
</evidence>
<dbReference type="InterPro" id="IPR006179">
    <property type="entry name" value="5_nucleotidase/apyrase"/>
</dbReference>
<dbReference type="RefSeq" id="WP_119525705.1">
    <property type="nucleotide sequence ID" value="NZ_NRHC01000122.1"/>
</dbReference>
<name>A0A3A1Y1K5_9GAMM</name>
<gene>
    <name evidence="8" type="ORF">CKF54_07335</name>
</gene>
<dbReference type="GO" id="GO:0046872">
    <property type="term" value="F:metal ion binding"/>
    <property type="evidence" value="ECO:0007669"/>
    <property type="project" value="UniProtKB-KW"/>
</dbReference>
<dbReference type="GO" id="GO:0008253">
    <property type="term" value="F:5'-nucleotidase activity"/>
    <property type="evidence" value="ECO:0007669"/>
    <property type="project" value="TreeGrafter"/>
</dbReference>
<evidence type="ECO:0000256" key="2">
    <source>
        <dbReference type="ARBA" id="ARBA00022723"/>
    </source>
</evidence>
<evidence type="ECO:0000259" key="7">
    <source>
        <dbReference type="Pfam" id="PF02872"/>
    </source>
</evidence>
<reference evidence="8 9" key="1">
    <citation type="submission" date="2017-08" db="EMBL/GenBank/DDBJ databases">
        <title>Reclassification of Bisgaard taxon 37 and 44.</title>
        <authorList>
            <person name="Christensen H."/>
        </authorList>
    </citation>
    <scope>NUCLEOTIDE SEQUENCE [LARGE SCALE GENOMIC DNA]</scope>
    <source>
        <strain evidence="8 9">B96_3</strain>
    </source>
</reference>
<dbReference type="Gene3D" id="3.60.21.10">
    <property type="match status" value="1"/>
</dbReference>
<dbReference type="PRINTS" id="PR01607">
    <property type="entry name" value="APYRASEFAMLY"/>
</dbReference>
<sequence length="563" mass="61161">MATKILLKTVLTATALGLALTGLTSCKPQAEQQATTTSAATEQKPTRYVVLHVNDTHGRFWEDNRGQGGFAYIKTIVENVRKEAAAKGEPVVVLHAGDFNTGVPESDMQFAEPDIKGMNLIGFDAVVVGNHEFDVSEEKMKLQKDWLNAPLLSANIEYVNADGSKVPYYEPYTYFNKDGLNFLVIGTTTPSTRYQANPAFTKNFNFTDPTEAFLAAQKDSEAKNGKADVVISLSHLGYYPNGNHGAQPYGDYKLAQNLPQDSVALFVSGHTHVIACVDDAGELVNYKPGQACKVPYSNNMPIVQSGYWGHYVGKAEFEVKDGKSTLVSYELIPVNLKNRLKDKDGKTYYEDAATPVEANKEVYDALKVYQDKGSSALQVKVATLTEELPTSRAELTKLGYLAAEAQRTIAKADFAISNSGGLRAALPAGEITYRDVLIVQPFANTLTTVDFTPAEVVEYLTKIVNIQGGGFPQYAGITFDYNKETGVVSNVKVQGKPLVDGQTYKMAVLSFLANGGDGYPAIIGNPTYVDTGYNDAKAFVDYFALNPVIDGAKLQVQGPTFVK</sequence>
<keyword evidence="2" id="KW-0479">Metal-binding</keyword>
<dbReference type="AlphaFoldDB" id="A0A3A1Y1K5"/>
<proteinExistence type="inferred from homology"/>
<dbReference type="Pfam" id="PF02872">
    <property type="entry name" value="5_nucleotid_C"/>
    <property type="match status" value="1"/>
</dbReference>
<organism evidence="8 9">
    <name type="scientific">Psittacicella hinzii</name>
    <dbReference type="NCBI Taxonomy" id="2028575"/>
    <lineage>
        <taxon>Bacteria</taxon>
        <taxon>Pseudomonadati</taxon>
        <taxon>Pseudomonadota</taxon>
        <taxon>Gammaproteobacteria</taxon>
        <taxon>Pasteurellales</taxon>
        <taxon>Psittacicellaceae</taxon>
        <taxon>Psittacicella</taxon>
    </lineage>
</organism>
<evidence type="ECO:0008006" key="10">
    <source>
        <dbReference type="Google" id="ProtNLM"/>
    </source>
</evidence>
<dbReference type="GO" id="GO:0009166">
    <property type="term" value="P:nucleotide catabolic process"/>
    <property type="evidence" value="ECO:0007669"/>
    <property type="project" value="InterPro"/>
</dbReference>
<keyword evidence="3 5" id="KW-0732">Signal</keyword>
<evidence type="ECO:0000313" key="9">
    <source>
        <dbReference type="Proteomes" id="UP000265691"/>
    </source>
</evidence>
<evidence type="ECO:0000313" key="8">
    <source>
        <dbReference type="EMBL" id="RIY31166.1"/>
    </source>
</evidence>
<evidence type="ECO:0000256" key="5">
    <source>
        <dbReference type="RuleBase" id="RU362119"/>
    </source>
</evidence>
<evidence type="ECO:0000256" key="3">
    <source>
        <dbReference type="ARBA" id="ARBA00022729"/>
    </source>
</evidence>
<feature type="domain" description="5'-Nucleotidase C-terminal" evidence="7">
    <location>
        <begin position="382"/>
        <end position="521"/>
    </location>
</feature>
<protein>
    <recommendedName>
        <fullName evidence="10">5'-nucleotidase</fullName>
    </recommendedName>
</protein>
<feature type="chain" id="PRO_5017104309" description="5'-nucleotidase" evidence="5">
    <location>
        <begin position="31"/>
        <end position="563"/>
    </location>
</feature>
<dbReference type="PROSITE" id="PS51257">
    <property type="entry name" value="PROKAR_LIPOPROTEIN"/>
    <property type="match status" value="1"/>
</dbReference>
<dbReference type="OrthoDB" id="9803927at2"/>
<dbReference type="Gene3D" id="3.90.780.10">
    <property type="entry name" value="5'-Nucleotidase, C-terminal domain"/>
    <property type="match status" value="1"/>
</dbReference>
<keyword evidence="4 5" id="KW-0547">Nucleotide-binding</keyword>
<dbReference type="PANTHER" id="PTHR11575">
    <property type="entry name" value="5'-NUCLEOTIDASE-RELATED"/>
    <property type="match status" value="1"/>
</dbReference>
<dbReference type="Proteomes" id="UP000265691">
    <property type="component" value="Unassembled WGS sequence"/>
</dbReference>
<dbReference type="SUPFAM" id="SSF55816">
    <property type="entry name" value="5'-nucleotidase (syn. UDP-sugar hydrolase), C-terminal domain"/>
    <property type="match status" value="1"/>
</dbReference>
<evidence type="ECO:0000259" key="6">
    <source>
        <dbReference type="Pfam" id="PF00149"/>
    </source>
</evidence>
<evidence type="ECO:0000256" key="1">
    <source>
        <dbReference type="ARBA" id="ARBA00006654"/>
    </source>
</evidence>
<feature type="domain" description="Calcineurin-like phosphoesterase" evidence="6">
    <location>
        <begin position="50"/>
        <end position="273"/>
    </location>
</feature>
<dbReference type="PANTHER" id="PTHR11575:SF46">
    <property type="entry name" value="PROTEIN USHA"/>
    <property type="match status" value="1"/>
</dbReference>
<feature type="signal peptide" evidence="5">
    <location>
        <begin position="1"/>
        <end position="30"/>
    </location>
</feature>
<comment type="caution">
    <text evidence="8">The sequence shown here is derived from an EMBL/GenBank/DDBJ whole genome shotgun (WGS) entry which is preliminary data.</text>
</comment>
<dbReference type="EMBL" id="NRHC01000122">
    <property type="protein sequence ID" value="RIY31166.1"/>
    <property type="molecule type" value="Genomic_DNA"/>
</dbReference>
<dbReference type="GO" id="GO:0030288">
    <property type="term" value="C:outer membrane-bounded periplasmic space"/>
    <property type="evidence" value="ECO:0007669"/>
    <property type="project" value="TreeGrafter"/>
</dbReference>
<dbReference type="SUPFAM" id="SSF56300">
    <property type="entry name" value="Metallo-dependent phosphatases"/>
    <property type="match status" value="1"/>
</dbReference>
<dbReference type="InterPro" id="IPR006146">
    <property type="entry name" value="5'-Nucleotdase_CS"/>
</dbReference>
<dbReference type="InterPro" id="IPR004843">
    <property type="entry name" value="Calcineurin-like_PHP"/>
</dbReference>
<dbReference type="GO" id="GO:0008768">
    <property type="term" value="F:UDP-sugar diphosphatase activity"/>
    <property type="evidence" value="ECO:0007669"/>
    <property type="project" value="TreeGrafter"/>
</dbReference>
<dbReference type="InterPro" id="IPR029052">
    <property type="entry name" value="Metallo-depent_PP-like"/>
</dbReference>